<evidence type="ECO:0000256" key="8">
    <source>
        <dbReference type="ARBA" id="ARBA00022771"/>
    </source>
</evidence>
<keyword evidence="7" id="KW-0479">Metal-binding</keyword>
<feature type="transmembrane region" description="Helical" evidence="16">
    <location>
        <begin position="132"/>
        <end position="154"/>
    </location>
</feature>
<evidence type="ECO:0000256" key="12">
    <source>
        <dbReference type="ARBA" id="ARBA00023136"/>
    </source>
</evidence>
<keyword evidence="12 16" id="KW-0472">Membrane</keyword>
<keyword evidence="9" id="KW-0833">Ubl conjugation pathway</keyword>
<dbReference type="SMART" id="SM00184">
    <property type="entry name" value="RING"/>
    <property type="match status" value="1"/>
</dbReference>
<dbReference type="PANTHER" id="PTHR46279">
    <property type="entry name" value="RING/U-BOX SUPERFAMILY PROTEIN"/>
    <property type="match status" value="1"/>
</dbReference>
<evidence type="ECO:0000256" key="6">
    <source>
        <dbReference type="ARBA" id="ARBA00022692"/>
    </source>
</evidence>
<dbReference type="EMBL" id="JBBPBK010000008">
    <property type="protein sequence ID" value="KAK9279358.1"/>
    <property type="molecule type" value="Genomic_DNA"/>
</dbReference>
<dbReference type="Gene3D" id="3.30.40.10">
    <property type="entry name" value="Zinc/RING finger domain, C3HC4 (zinc finger)"/>
    <property type="match status" value="1"/>
</dbReference>
<keyword evidence="10" id="KW-0862">Zinc</keyword>
<keyword evidence="13" id="KW-0325">Glycoprotein</keyword>
<evidence type="ECO:0000256" key="9">
    <source>
        <dbReference type="ARBA" id="ARBA00022786"/>
    </source>
</evidence>
<comment type="caution">
    <text evidence="18">The sequence shown here is derived from an EMBL/GenBank/DDBJ whole genome shotgun (WGS) entry which is preliminary data.</text>
</comment>
<evidence type="ECO:0000256" key="3">
    <source>
        <dbReference type="ARBA" id="ARBA00004906"/>
    </source>
</evidence>
<dbReference type="GO" id="GO:0008270">
    <property type="term" value="F:zinc ion binding"/>
    <property type="evidence" value="ECO:0007669"/>
    <property type="project" value="UniProtKB-KW"/>
</dbReference>
<organism evidence="18 19">
    <name type="scientific">Liquidambar formosana</name>
    <name type="common">Formosan gum</name>
    <dbReference type="NCBI Taxonomy" id="63359"/>
    <lineage>
        <taxon>Eukaryota</taxon>
        <taxon>Viridiplantae</taxon>
        <taxon>Streptophyta</taxon>
        <taxon>Embryophyta</taxon>
        <taxon>Tracheophyta</taxon>
        <taxon>Spermatophyta</taxon>
        <taxon>Magnoliopsida</taxon>
        <taxon>eudicotyledons</taxon>
        <taxon>Gunneridae</taxon>
        <taxon>Pentapetalae</taxon>
        <taxon>Saxifragales</taxon>
        <taxon>Altingiaceae</taxon>
        <taxon>Liquidambar</taxon>
    </lineage>
</organism>
<dbReference type="InterPro" id="IPR013083">
    <property type="entry name" value="Znf_RING/FYVE/PHD"/>
</dbReference>
<evidence type="ECO:0000256" key="5">
    <source>
        <dbReference type="ARBA" id="ARBA00022679"/>
    </source>
</evidence>
<dbReference type="Pfam" id="PF14380">
    <property type="entry name" value="WAK_assoc"/>
    <property type="match status" value="1"/>
</dbReference>
<evidence type="ECO:0000256" key="1">
    <source>
        <dbReference type="ARBA" id="ARBA00000900"/>
    </source>
</evidence>
<dbReference type="GO" id="GO:0016020">
    <property type="term" value="C:membrane"/>
    <property type="evidence" value="ECO:0007669"/>
    <property type="project" value="UniProtKB-SubCell"/>
</dbReference>
<dbReference type="SUPFAM" id="SSF57850">
    <property type="entry name" value="RING/U-box"/>
    <property type="match status" value="1"/>
</dbReference>
<dbReference type="InterPro" id="IPR032872">
    <property type="entry name" value="WAK_assoc_C"/>
</dbReference>
<evidence type="ECO:0000256" key="15">
    <source>
        <dbReference type="PROSITE-ProRule" id="PRU00175"/>
    </source>
</evidence>
<gene>
    <name evidence="18" type="ORF">L1049_013037</name>
</gene>
<keyword evidence="19" id="KW-1185">Reference proteome</keyword>
<evidence type="ECO:0000256" key="7">
    <source>
        <dbReference type="ARBA" id="ARBA00022723"/>
    </source>
</evidence>
<keyword evidence="11 16" id="KW-1133">Transmembrane helix</keyword>
<evidence type="ECO:0000256" key="11">
    <source>
        <dbReference type="ARBA" id="ARBA00022989"/>
    </source>
</evidence>
<dbReference type="AlphaFoldDB" id="A0AAP0RLC1"/>
<evidence type="ECO:0000256" key="13">
    <source>
        <dbReference type="ARBA" id="ARBA00023180"/>
    </source>
</evidence>
<dbReference type="InterPro" id="IPR046948">
    <property type="entry name" value="ATL20-22-like"/>
</dbReference>
<evidence type="ECO:0000256" key="16">
    <source>
        <dbReference type="SAM" id="Phobius"/>
    </source>
</evidence>
<sequence>MASYYQDYTFLSCPTQLIKSRFTPIDCLSNSTTSVLASSSMSFVKSMSSRSCNVIASLPIPISWPVQNEGGLSSDLGNDLVLSWNVPDCRDCESQGGMCGLESNTSQEIGCFYDPGTGDTSQSGDGLHIFKILVLSITIPAITSTIAIALFICFTERGGRTTLMSAPTAVTPQPTIVTTGLDDTTIESYTKLVLGESRRLPGPNDITCPICLSEYRTKETLRCIPECKHCFHADCIDEWLRLNGTCPVCRMSPSPTHVN</sequence>
<evidence type="ECO:0000313" key="19">
    <source>
        <dbReference type="Proteomes" id="UP001415857"/>
    </source>
</evidence>
<feature type="domain" description="RING-type" evidence="17">
    <location>
        <begin position="208"/>
        <end position="250"/>
    </location>
</feature>
<evidence type="ECO:0000256" key="2">
    <source>
        <dbReference type="ARBA" id="ARBA00004167"/>
    </source>
</evidence>
<protein>
    <recommendedName>
        <fullName evidence="4">RING-type E3 ubiquitin transferase</fullName>
        <ecNumber evidence="4">2.3.2.27</ecNumber>
    </recommendedName>
</protein>
<keyword evidence="5" id="KW-0808">Transferase</keyword>
<reference evidence="18 19" key="1">
    <citation type="journal article" date="2024" name="Plant J.">
        <title>Genome sequences and population genomics reveal climatic adaptation and genomic divergence between two closely related sweetgum species.</title>
        <authorList>
            <person name="Xu W.Q."/>
            <person name="Ren C.Q."/>
            <person name="Zhang X.Y."/>
            <person name="Comes H.P."/>
            <person name="Liu X.H."/>
            <person name="Li Y.G."/>
            <person name="Kettle C.J."/>
            <person name="Jalonen R."/>
            <person name="Gaisberger H."/>
            <person name="Ma Y.Z."/>
            <person name="Qiu Y.X."/>
        </authorList>
    </citation>
    <scope>NUCLEOTIDE SEQUENCE [LARGE SCALE GENOMIC DNA]</scope>
    <source>
        <strain evidence="18">Hangzhou</strain>
    </source>
</reference>
<dbReference type="Proteomes" id="UP001415857">
    <property type="component" value="Unassembled WGS sequence"/>
</dbReference>
<name>A0AAP0RLC1_LIQFO</name>
<comment type="similarity">
    <text evidence="14">Belongs to the RING-type zinc finger family. ATL subfamily.</text>
</comment>
<comment type="subcellular location">
    <subcellularLocation>
        <location evidence="2">Membrane</location>
        <topology evidence="2">Single-pass membrane protein</topology>
    </subcellularLocation>
</comment>
<proteinExistence type="inferred from homology"/>
<accession>A0AAP0RLC1</accession>
<dbReference type="CDD" id="cd16461">
    <property type="entry name" value="RING-H2_EL5-like"/>
    <property type="match status" value="1"/>
</dbReference>
<dbReference type="InterPro" id="IPR001841">
    <property type="entry name" value="Znf_RING"/>
</dbReference>
<evidence type="ECO:0000256" key="4">
    <source>
        <dbReference type="ARBA" id="ARBA00012483"/>
    </source>
</evidence>
<comment type="pathway">
    <text evidence="3">Protein modification; protein ubiquitination.</text>
</comment>
<dbReference type="PROSITE" id="PS50089">
    <property type="entry name" value="ZF_RING_2"/>
    <property type="match status" value="1"/>
</dbReference>
<evidence type="ECO:0000259" key="17">
    <source>
        <dbReference type="PROSITE" id="PS50089"/>
    </source>
</evidence>
<dbReference type="EC" id="2.3.2.27" evidence="4"/>
<dbReference type="GO" id="GO:0061630">
    <property type="term" value="F:ubiquitin protein ligase activity"/>
    <property type="evidence" value="ECO:0007669"/>
    <property type="project" value="UniProtKB-EC"/>
</dbReference>
<keyword evidence="6 16" id="KW-0812">Transmembrane</keyword>
<comment type="catalytic activity">
    <reaction evidence="1">
        <text>S-ubiquitinyl-[E2 ubiquitin-conjugating enzyme]-L-cysteine + [acceptor protein]-L-lysine = [E2 ubiquitin-conjugating enzyme]-L-cysteine + N(6)-ubiquitinyl-[acceptor protein]-L-lysine.</text>
        <dbReference type="EC" id="2.3.2.27"/>
    </reaction>
</comment>
<evidence type="ECO:0000313" key="18">
    <source>
        <dbReference type="EMBL" id="KAK9279358.1"/>
    </source>
</evidence>
<keyword evidence="8 15" id="KW-0863">Zinc-finger</keyword>
<evidence type="ECO:0000256" key="14">
    <source>
        <dbReference type="ARBA" id="ARBA00024209"/>
    </source>
</evidence>
<dbReference type="Pfam" id="PF13639">
    <property type="entry name" value="zf-RING_2"/>
    <property type="match status" value="1"/>
</dbReference>
<dbReference type="PANTHER" id="PTHR46279:SF2">
    <property type="entry name" value="RING-H2 FINGER PROTEIN ATL21A-RELATED"/>
    <property type="match status" value="1"/>
</dbReference>
<evidence type="ECO:0000256" key="10">
    <source>
        <dbReference type="ARBA" id="ARBA00022833"/>
    </source>
</evidence>